<protein>
    <submittedName>
        <fullName evidence="6">Uncharacterized protein LOC113789823</fullName>
    </submittedName>
</protein>
<feature type="domain" description="RCC1-like" evidence="4">
    <location>
        <begin position="52"/>
        <end position="343"/>
    </location>
</feature>
<proteinExistence type="predicted"/>
<dbReference type="PANTHER" id="PTHR45982">
    <property type="entry name" value="REGULATOR OF CHROMOSOME CONDENSATION"/>
    <property type="match status" value="1"/>
</dbReference>
<dbReference type="InterPro" id="IPR058923">
    <property type="entry name" value="RCC1-like_dom"/>
</dbReference>
<gene>
    <name evidence="6" type="primary">LOC113789823</name>
</gene>
<organism evidence="5 6">
    <name type="scientific">Dermatophagoides pteronyssinus</name>
    <name type="common">European house dust mite</name>
    <dbReference type="NCBI Taxonomy" id="6956"/>
    <lineage>
        <taxon>Eukaryota</taxon>
        <taxon>Metazoa</taxon>
        <taxon>Ecdysozoa</taxon>
        <taxon>Arthropoda</taxon>
        <taxon>Chelicerata</taxon>
        <taxon>Arachnida</taxon>
        <taxon>Acari</taxon>
        <taxon>Acariformes</taxon>
        <taxon>Sarcoptiformes</taxon>
        <taxon>Astigmata</taxon>
        <taxon>Psoroptidia</taxon>
        <taxon>Analgoidea</taxon>
        <taxon>Pyroglyphidae</taxon>
        <taxon>Dermatophagoidinae</taxon>
        <taxon>Dermatophagoides</taxon>
    </lineage>
</organism>
<evidence type="ECO:0000313" key="6">
    <source>
        <dbReference type="RefSeq" id="XP_027195211.1"/>
    </source>
</evidence>
<dbReference type="InterPro" id="IPR009091">
    <property type="entry name" value="RCC1/BLIP-II"/>
</dbReference>
<sequence>MDTMSSNEQHSEYAKFNYVSQRLRFDPNNIQLMTKIYNRDSPKANLLSIIWTTYDNKCFAYGHNASGCLGINQSPFLQAKKPTLIRELSGQNLIKLCSGQLFVLALTKNGRCYSWGDNRFGQLGLSRSNSHIGKPSLINAIKDPIVDLACGLHHSLILTVTNHLYSFGSNLTGSVGNGTTFHQLKPVQLTDFTLTPSFGGVDFVDIACGGWHSAAVNLKGEIFVWGWNHTGQCGQDDLKSNVLSPTKLKTNLLIQSVCCGQNHTLMLTYDGKVWAMGNNQQGQCGIISENDSINFTKPILVPLDEPVSQIGAWAKSDISIAKSKLGGKFFIWGSMKPTETITNHNSERKNNLIHKISLCSLGILSPIHQTMNQILANFDQFRITDDRKLLRSEHQVNFPFERILIHHDNIDINVTNNKLLETFNNQNDCDIAIGFGSSCQQFDCQRIIYVQQLILERFNNFFQRLPKSWIIVDEAQSLTPPPDEQIDFDGQPQSLSADVYSTDGVLMTKFIQTLNRQRKRFYLLLLDKDLVNERAMYAYLMFQYSTQKFLIIAKQDLIELLRIAELMDDKLLMNCCLNYIVEKCPDCMEQICSLFSQALRLELSSVMDFCVKIFQSIPEIERLDLLEKIYRKREETFDLKFHFINNQSITKKEEFVIKCHKLVLFVKGNVYQSFSNFKCSQLFEKTLQMANISSNESIDSIRSKLLRMDCIDLPVDEQWFFNHKTFELFFYHIYHGKFPMNHMTDKELIQLYHLANLMNDPIICSEVIQQIRCHISIENVCHFYSQYCVMTSSTTTDSNEQNVCLDELKQICMETAKENMTKLFRGSDFQCFILTNDYILKEFMSDLSNHLKTTFSL</sequence>
<dbReference type="OrthoDB" id="10256179at2759"/>
<dbReference type="InterPro" id="IPR011333">
    <property type="entry name" value="SKP1/BTB/POZ_sf"/>
</dbReference>
<feature type="repeat" description="RCC1" evidence="3">
    <location>
        <begin position="271"/>
        <end position="323"/>
    </location>
</feature>
<dbReference type="AlphaFoldDB" id="A0A6P6XQT8"/>
<dbReference type="PANTHER" id="PTHR45982:SF4">
    <property type="entry name" value="PHR DOMAIN-CONTAINING PROTEIN"/>
    <property type="match status" value="1"/>
</dbReference>
<dbReference type="KEGG" id="dpte:113789823"/>
<dbReference type="SUPFAM" id="SSF50985">
    <property type="entry name" value="RCC1/BLIP-II"/>
    <property type="match status" value="1"/>
</dbReference>
<evidence type="ECO:0000256" key="3">
    <source>
        <dbReference type="PROSITE-ProRule" id="PRU00235"/>
    </source>
</evidence>
<evidence type="ECO:0000256" key="2">
    <source>
        <dbReference type="ARBA" id="ARBA00022737"/>
    </source>
</evidence>
<dbReference type="InParanoid" id="A0A6P6XQT8"/>
<dbReference type="PROSITE" id="PS00626">
    <property type="entry name" value="RCC1_2"/>
    <property type="match status" value="2"/>
</dbReference>
<dbReference type="InterPro" id="IPR000408">
    <property type="entry name" value="Reg_chr_condens"/>
</dbReference>
<dbReference type="Gene3D" id="3.30.710.10">
    <property type="entry name" value="Potassium Channel Kv1.1, Chain A"/>
    <property type="match status" value="1"/>
</dbReference>
<dbReference type="RefSeq" id="XP_027195211.1">
    <property type="nucleotide sequence ID" value="XM_027339410.1"/>
</dbReference>
<accession>A0A6P6XQT8</accession>
<evidence type="ECO:0000313" key="5">
    <source>
        <dbReference type="Proteomes" id="UP000515146"/>
    </source>
</evidence>
<keyword evidence="1" id="KW-0344">Guanine-nucleotide releasing factor</keyword>
<dbReference type="Proteomes" id="UP000515146">
    <property type="component" value="Unplaced"/>
</dbReference>
<keyword evidence="5" id="KW-1185">Reference proteome</keyword>
<keyword evidence="2" id="KW-0677">Repeat</keyword>
<dbReference type="PRINTS" id="PR00633">
    <property type="entry name" value="RCCNDNSATION"/>
</dbReference>
<feature type="repeat" description="RCC1" evidence="3">
    <location>
        <begin position="162"/>
        <end position="219"/>
    </location>
</feature>
<reference evidence="6" key="1">
    <citation type="submission" date="2025-08" db="UniProtKB">
        <authorList>
            <consortium name="RefSeq"/>
        </authorList>
    </citation>
    <scope>IDENTIFICATION</scope>
    <source>
        <strain evidence="6">Airmid</strain>
    </source>
</reference>
<dbReference type="Gene3D" id="2.130.10.30">
    <property type="entry name" value="Regulator of chromosome condensation 1/beta-lactamase-inhibitor protein II"/>
    <property type="match status" value="1"/>
</dbReference>
<name>A0A6P6XQT8_DERPT</name>
<evidence type="ECO:0000256" key="1">
    <source>
        <dbReference type="ARBA" id="ARBA00022658"/>
    </source>
</evidence>
<evidence type="ECO:0000259" key="4">
    <source>
        <dbReference type="Pfam" id="PF25390"/>
    </source>
</evidence>
<feature type="repeat" description="RCC1" evidence="3">
    <location>
        <begin position="220"/>
        <end position="270"/>
    </location>
</feature>
<dbReference type="Pfam" id="PF25390">
    <property type="entry name" value="WD40_RLD"/>
    <property type="match status" value="1"/>
</dbReference>
<feature type="repeat" description="RCC1" evidence="3">
    <location>
        <begin position="56"/>
        <end position="109"/>
    </location>
</feature>
<feature type="repeat" description="RCC1" evidence="3">
    <location>
        <begin position="110"/>
        <end position="161"/>
    </location>
</feature>
<dbReference type="InterPro" id="IPR051553">
    <property type="entry name" value="Ran_GTPase-activating"/>
</dbReference>
<dbReference type="OMA" id="RCHISIE"/>
<dbReference type="PROSITE" id="PS50012">
    <property type="entry name" value="RCC1_3"/>
    <property type="match status" value="5"/>
</dbReference>